<evidence type="ECO:0000313" key="4">
    <source>
        <dbReference type="EMBL" id="CAF1290694.1"/>
    </source>
</evidence>
<evidence type="ECO:0000313" key="6">
    <source>
        <dbReference type="EMBL" id="CAF3817708.1"/>
    </source>
</evidence>
<comment type="caution">
    <text evidence="4">The sequence shown here is derived from an EMBL/GenBank/DDBJ whole genome shotgun (WGS) entry which is preliminary data.</text>
</comment>
<dbReference type="Proteomes" id="UP000663882">
    <property type="component" value="Unassembled WGS sequence"/>
</dbReference>
<dbReference type="PROSITE" id="PS50297">
    <property type="entry name" value="ANK_REP_REGION"/>
    <property type="match status" value="3"/>
</dbReference>
<dbReference type="EMBL" id="CAJOBD010001620">
    <property type="protein sequence ID" value="CAF3817708.1"/>
    <property type="molecule type" value="Genomic_DNA"/>
</dbReference>
<feature type="repeat" description="ANK" evidence="1">
    <location>
        <begin position="131"/>
        <end position="163"/>
    </location>
</feature>
<dbReference type="PROSITE" id="PS50088">
    <property type="entry name" value="ANK_REPEAT"/>
    <property type="match status" value="3"/>
</dbReference>
<evidence type="ECO:0000313" key="7">
    <source>
        <dbReference type="EMBL" id="CAF3952676.1"/>
    </source>
</evidence>
<dbReference type="Proteomes" id="UP000663889">
    <property type="component" value="Unassembled WGS sequence"/>
</dbReference>
<dbReference type="Pfam" id="PF00023">
    <property type="entry name" value="Ank"/>
    <property type="match status" value="1"/>
</dbReference>
<dbReference type="Proteomes" id="UP000663874">
    <property type="component" value="Unassembled WGS sequence"/>
</dbReference>
<dbReference type="PRINTS" id="PR01415">
    <property type="entry name" value="ANKYRIN"/>
</dbReference>
<dbReference type="EMBL" id="CAJNOO010002705">
    <property type="protein sequence ID" value="CAF1290694.1"/>
    <property type="molecule type" value="Genomic_DNA"/>
</dbReference>
<dbReference type="SUPFAM" id="SSF48403">
    <property type="entry name" value="Ankyrin repeat"/>
    <property type="match status" value="1"/>
</dbReference>
<dbReference type="OrthoDB" id="20872at2759"/>
<feature type="repeat" description="ANK" evidence="1">
    <location>
        <begin position="65"/>
        <end position="97"/>
    </location>
</feature>
<feature type="repeat" description="ANK" evidence="1">
    <location>
        <begin position="98"/>
        <end position="130"/>
    </location>
</feature>
<dbReference type="InterPro" id="IPR036770">
    <property type="entry name" value="Ankyrin_rpt-contain_sf"/>
</dbReference>
<evidence type="ECO:0000313" key="3">
    <source>
        <dbReference type="EMBL" id="CAF1256794.1"/>
    </source>
</evidence>
<evidence type="ECO:0000313" key="8">
    <source>
        <dbReference type="Proteomes" id="UP000663882"/>
    </source>
</evidence>
<dbReference type="Gene3D" id="1.25.40.20">
    <property type="entry name" value="Ankyrin repeat-containing domain"/>
    <property type="match status" value="1"/>
</dbReference>
<organism evidence="4 8">
    <name type="scientific">Rotaria sordida</name>
    <dbReference type="NCBI Taxonomy" id="392033"/>
    <lineage>
        <taxon>Eukaryota</taxon>
        <taxon>Metazoa</taxon>
        <taxon>Spiralia</taxon>
        <taxon>Gnathifera</taxon>
        <taxon>Rotifera</taxon>
        <taxon>Eurotatoria</taxon>
        <taxon>Bdelloidea</taxon>
        <taxon>Philodinida</taxon>
        <taxon>Philodinidae</taxon>
        <taxon>Rotaria</taxon>
    </lineage>
</organism>
<dbReference type="InterPro" id="IPR002110">
    <property type="entry name" value="Ankyrin_rpt"/>
</dbReference>
<dbReference type="EMBL" id="CAJOAX010005564">
    <property type="protein sequence ID" value="CAF3952676.1"/>
    <property type="molecule type" value="Genomic_DNA"/>
</dbReference>
<dbReference type="PANTHER" id="PTHR46899">
    <property type="entry name" value="PROTEIN PHOSPHATASE 1 REGULATORY SUBUNIT 27"/>
    <property type="match status" value="1"/>
</dbReference>
<dbReference type="Proteomes" id="UP000663823">
    <property type="component" value="Unassembled WGS sequence"/>
</dbReference>
<dbReference type="EMBL" id="CAJNOU010001348">
    <property type="protein sequence ID" value="CAF1190765.1"/>
    <property type="molecule type" value="Genomic_DNA"/>
</dbReference>
<dbReference type="PANTHER" id="PTHR46899:SF3">
    <property type="entry name" value="PROTEIN PHOSPHATASE 1 REGULATORY SUBUNIT 27"/>
    <property type="match status" value="1"/>
</dbReference>
<protein>
    <submittedName>
        <fullName evidence="4">Uncharacterized protein</fullName>
    </submittedName>
</protein>
<dbReference type="Proteomes" id="UP000663864">
    <property type="component" value="Unassembled WGS sequence"/>
</dbReference>
<reference evidence="4" key="1">
    <citation type="submission" date="2021-02" db="EMBL/GenBank/DDBJ databases">
        <authorList>
            <person name="Nowell W R."/>
        </authorList>
    </citation>
    <scope>NUCLEOTIDE SEQUENCE</scope>
</reference>
<accession>A0A815D9Q1</accession>
<name>A0A815D9Q1_9BILA</name>
<sequence length="216" mass="23646">MSTVDSYDIYYPISWIKTTTDLVFNLFNSPRKTKRSLPEEAECGSVDGIKCWLREGADINAPDAYGYTPLMNAAMLGRLDVVRALIEYGADIQRKGQFGYTALHAAAQSGHLEVVQALVKYGASVNCKNDDGDIPLILAVRGTHAEIIDYLLKAGSDIHQNGWLGQSAVHTAIANGDQATADTLLNREMMIGCSCSESHRHAREHLRQVSTCSVDE</sequence>
<keyword evidence="1" id="KW-0040">ANK repeat</keyword>
<dbReference type="InterPro" id="IPR053080">
    <property type="entry name" value="PP1_regulatory_subunit_27"/>
</dbReference>
<evidence type="ECO:0000256" key="1">
    <source>
        <dbReference type="PROSITE-ProRule" id="PRU00023"/>
    </source>
</evidence>
<dbReference type="AlphaFoldDB" id="A0A815D9Q1"/>
<dbReference type="EMBL" id="CAJOBE010000925">
    <property type="protein sequence ID" value="CAF3699297.1"/>
    <property type="molecule type" value="Genomic_DNA"/>
</dbReference>
<dbReference type="SMART" id="SM00248">
    <property type="entry name" value="ANK"/>
    <property type="match status" value="4"/>
</dbReference>
<dbReference type="Proteomes" id="UP000663836">
    <property type="component" value="Unassembled WGS sequence"/>
</dbReference>
<dbReference type="EMBL" id="CAJNOT010001855">
    <property type="protein sequence ID" value="CAF1256794.1"/>
    <property type="molecule type" value="Genomic_DNA"/>
</dbReference>
<evidence type="ECO:0000313" key="5">
    <source>
        <dbReference type="EMBL" id="CAF3699297.1"/>
    </source>
</evidence>
<gene>
    <name evidence="5" type="ORF">FNK824_LOCUS9051</name>
    <name evidence="6" type="ORF">JBS370_LOCUS16261</name>
    <name evidence="7" type="ORF">OTI717_LOCUS26470</name>
    <name evidence="4" type="ORF">RFH988_LOCUS29197</name>
    <name evidence="2" type="ORF">SEV965_LOCUS20578</name>
    <name evidence="3" type="ORF">ZHD862_LOCUS25685</name>
</gene>
<evidence type="ECO:0000313" key="2">
    <source>
        <dbReference type="EMBL" id="CAF1190765.1"/>
    </source>
</evidence>
<dbReference type="Pfam" id="PF12796">
    <property type="entry name" value="Ank_2"/>
    <property type="match status" value="1"/>
</dbReference>
<proteinExistence type="predicted"/>